<dbReference type="PANTHER" id="PTHR46289:SF14">
    <property type="entry name" value="DUF4371 DOMAIN-CONTAINING PROTEIN"/>
    <property type="match status" value="1"/>
</dbReference>
<dbReference type="EMBL" id="JAIZAY010001014">
    <property type="protein sequence ID" value="KAJ8017779.1"/>
    <property type="molecule type" value="Genomic_DNA"/>
</dbReference>
<accession>A0A9Q1BAC7</accession>
<gene>
    <name evidence="2" type="ORF">HOLleu_44584</name>
</gene>
<organism evidence="2 3">
    <name type="scientific">Holothuria leucospilota</name>
    <name type="common">Black long sea cucumber</name>
    <name type="synonym">Mertensiothuria leucospilota</name>
    <dbReference type="NCBI Taxonomy" id="206669"/>
    <lineage>
        <taxon>Eukaryota</taxon>
        <taxon>Metazoa</taxon>
        <taxon>Echinodermata</taxon>
        <taxon>Eleutherozoa</taxon>
        <taxon>Echinozoa</taxon>
        <taxon>Holothuroidea</taxon>
        <taxon>Aspidochirotacea</taxon>
        <taxon>Aspidochirotida</taxon>
        <taxon>Holothuriidae</taxon>
        <taxon>Holothuria</taxon>
    </lineage>
</organism>
<evidence type="ECO:0000313" key="2">
    <source>
        <dbReference type="EMBL" id="KAJ8017779.1"/>
    </source>
</evidence>
<proteinExistence type="predicted"/>
<sequence length="249" mass="27979">MVGQGYDGAAAMSGHKNGVQKHIQDECPSAVYTHCVSHSLNLCLMKAGEVPDINKAVTLMHEIAVFYNDSNKRLLNLESAIKQECSQSSHARLKLHCTTRWGERQEAVRIFKELMPAIKTSLADIGLWPGCLGKASLFSSALDDSGFLVALEVLTAVLEVTKPLSVKLQAVSQDIHNAMKSVQDCVTVLQQMRTEEKFFHDLFIRAEEENGDNIQKPRTARRQRHRENHPADTPEEFYRRSVFLILMFA</sequence>
<dbReference type="SUPFAM" id="SSF53098">
    <property type="entry name" value="Ribonuclease H-like"/>
    <property type="match status" value="1"/>
</dbReference>
<dbReference type="Proteomes" id="UP001152320">
    <property type="component" value="Unassembled WGS sequence"/>
</dbReference>
<protein>
    <submittedName>
        <fullName evidence="2">52 kDa repressor of the inhibitor of the protein kinase</fullName>
    </submittedName>
</protein>
<evidence type="ECO:0000256" key="1">
    <source>
        <dbReference type="SAM" id="MobiDB-lite"/>
    </source>
</evidence>
<dbReference type="AlphaFoldDB" id="A0A9Q1BAC7"/>
<dbReference type="InterPro" id="IPR012337">
    <property type="entry name" value="RNaseH-like_sf"/>
</dbReference>
<reference evidence="2" key="1">
    <citation type="submission" date="2021-10" db="EMBL/GenBank/DDBJ databases">
        <title>Tropical sea cucumber genome reveals ecological adaptation and Cuvierian tubules defense mechanism.</title>
        <authorList>
            <person name="Chen T."/>
        </authorList>
    </citation>
    <scope>NUCLEOTIDE SEQUENCE</scope>
    <source>
        <strain evidence="2">Nanhai2018</strain>
        <tissue evidence="2">Muscle</tissue>
    </source>
</reference>
<keyword evidence="3" id="KW-1185">Reference proteome</keyword>
<comment type="caution">
    <text evidence="2">The sequence shown here is derived from an EMBL/GenBank/DDBJ whole genome shotgun (WGS) entry which is preliminary data.</text>
</comment>
<name>A0A9Q1BAC7_HOLLE</name>
<feature type="region of interest" description="Disordered" evidence="1">
    <location>
        <begin position="213"/>
        <end position="232"/>
    </location>
</feature>
<dbReference type="OrthoDB" id="6614843at2759"/>
<dbReference type="PANTHER" id="PTHR46289">
    <property type="entry name" value="52 KDA REPRESSOR OF THE INHIBITOR OF THE PROTEIN KINASE-LIKE PROTEIN-RELATED"/>
    <property type="match status" value="1"/>
</dbReference>
<feature type="compositionally biased region" description="Basic residues" evidence="1">
    <location>
        <begin position="218"/>
        <end position="227"/>
    </location>
</feature>
<evidence type="ECO:0000313" key="3">
    <source>
        <dbReference type="Proteomes" id="UP001152320"/>
    </source>
</evidence>
<dbReference type="InterPro" id="IPR052958">
    <property type="entry name" value="IFN-induced_PKR_regulator"/>
</dbReference>